<dbReference type="AlphaFoldDB" id="A0A7S1AXN8"/>
<evidence type="ECO:0000313" key="1">
    <source>
        <dbReference type="EMBL" id="CAD8867838.1"/>
    </source>
</evidence>
<name>A0A7S1AXN8_NOCSC</name>
<accession>A0A7S1AXN8</accession>
<dbReference type="EMBL" id="HBFQ01059625">
    <property type="protein sequence ID" value="CAD8867838.1"/>
    <property type="molecule type" value="Transcribed_RNA"/>
</dbReference>
<sequence>MEESIARSERALRKCLADSSASTAELRAAKVELQNAGQVLAELRRHRAHSPFFKVVARRGAGEFVSIYDGATRYTLGIPSRPGSTDDGSFVHATLQEAAGSVAAFPRHSAAWSSPRAILVVRGHGSWKLRHGKIFFESVTPLQEVPFDTDSRLALWR</sequence>
<reference evidence="1" key="1">
    <citation type="submission" date="2021-01" db="EMBL/GenBank/DDBJ databases">
        <authorList>
            <person name="Corre E."/>
            <person name="Pelletier E."/>
            <person name="Niang G."/>
            <person name="Scheremetjew M."/>
            <person name="Finn R."/>
            <person name="Kale V."/>
            <person name="Holt S."/>
            <person name="Cochrane G."/>
            <person name="Meng A."/>
            <person name="Brown T."/>
            <person name="Cohen L."/>
        </authorList>
    </citation>
    <scope>NUCLEOTIDE SEQUENCE</scope>
</reference>
<gene>
    <name evidence="1" type="ORF">NSCI0253_LOCUS42193</name>
</gene>
<proteinExistence type="predicted"/>
<organism evidence="1">
    <name type="scientific">Noctiluca scintillans</name>
    <name type="common">Sea sparkle</name>
    <name type="synonym">Red tide dinoflagellate</name>
    <dbReference type="NCBI Taxonomy" id="2966"/>
    <lineage>
        <taxon>Eukaryota</taxon>
        <taxon>Sar</taxon>
        <taxon>Alveolata</taxon>
        <taxon>Dinophyceae</taxon>
        <taxon>Noctilucales</taxon>
        <taxon>Noctilucaceae</taxon>
        <taxon>Noctiluca</taxon>
    </lineage>
</organism>
<protein>
    <submittedName>
        <fullName evidence="1">Uncharacterized protein</fullName>
    </submittedName>
</protein>